<dbReference type="SUPFAM" id="SSF55136">
    <property type="entry name" value="Probable bacterial effector-binding domain"/>
    <property type="match status" value="1"/>
</dbReference>
<dbReference type="Pfam" id="PF14526">
    <property type="entry name" value="Cass2"/>
    <property type="match status" value="1"/>
</dbReference>
<dbReference type="EMBL" id="CP104013">
    <property type="protein sequence ID" value="UYP46236.1"/>
    <property type="molecule type" value="Genomic_DNA"/>
</dbReference>
<name>A0ABY6HS42_9ARCH</name>
<accession>A0ABY6HS42</accession>
<keyword evidence="3" id="KW-1185">Reference proteome</keyword>
<dbReference type="Proteomes" id="UP001208689">
    <property type="component" value="Chromosome"/>
</dbReference>
<dbReference type="InterPro" id="IPR029441">
    <property type="entry name" value="Cass2"/>
</dbReference>
<gene>
    <name evidence="2" type="ORF">NEF87_002521</name>
</gene>
<dbReference type="InterPro" id="IPR011256">
    <property type="entry name" value="Reg_factor_effector_dom_sf"/>
</dbReference>
<protein>
    <recommendedName>
        <fullName evidence="1">AraC effector-binding domain-containing protein</fullName>
    </recommendedName>
</protein>
<dbReference type="SMART" id="SM00871">
    <property type="entry name" value="AraC_E_bind"/>
    <property type="match status" value="1"/>
</dbReference>
<evidence type="ECO:0000313" key="3">
    <source>
        <dbReference type="Proteomes" id="UP001208689"/>
    </source>
</evidence>
<evidence type="ECO:0000259" key="1">
    <source>
        <dbReference type="SMART" id="SM00871"/>
    </source>
</evidence>
<dbReference type="InterPro" id="IPR010499">
    <property type="entry name" value="AraC_E-bd"/>
</dbReference>
<feature type="domain" description="AraC effector-binding" evidence="1">
    <location>
        <begin position="8"/>
        <end position="173"/>
    </location>
</feature>
<sequence>MDEISQDFTPKITDPLQFRLLGCEFYGDPFLNSEEWSYENEIGKLWQRFGQLSQKYKFILEKLNSKPHFAFEIHIEPSEYAKTRRYYVFVGIEIDYFDEIPLEMVVKQLPLTQYVEFTTTMAERKTEYVFQDWLVSEKSDYCQSYPYVIQQYGPMYKGLEDPASEIEWMIPVKKR</sequence>
<organism evidence="2 3">
    <name type="scientific">Candidatus Lokiarchaeum ossiferum</name>
    <dbReference type="NCBI Taxonomy" id="2951803"/>
    <lineage>
        <taxon>Archaea</taxon>
        <taxon>Promethearchaeati</taxon>
        <taxon>Promethearchaeota</taxon>
        <taxon>Promethearchaeia</taxon>
        <taxon>Promethearchaeales</taxon>
        <taxon>Promethearchaeaceae</taxon>
        <taxon>Candidatus Lokiarchaeum</taxon>
    </lineage>
</organism>
<proteinExistence type="predicted"/>
<dbReference type="Gene3D" id="3.20.80.10">
    <property type="entry name" value="Regulatory factor, effector binding domain"/>
    <property type="match status" value="1"/>
</dbReference>
<reference evidence="2" key="1">
    <citation type="submission" date="2022-09" db="EMBL/GenBank/DDBJ databases">
        <title>Actin cytoskeleton and complex cell architecture in an #Asgard archaeon.</title>
        <authorList>
            <person name="Ponce Toledo R.I."/>
            <person name="Schleper C."/>
            <person name="Rodrigues Oliveira T."/>
            <person name="Wollweber F."/>
            <person name="Xu J."/>
            <person name="Rittmann S."/>
            <person name="Klingl A."/>
            <person name="Pilhofer M."/>
        </authorList>
    </citation>
    <scope>NUCLEOTIDE SEQUENCE</scope>
    <source>
        <strain evidence="2">B-35</strain>
    </source>
</reference>
<evidence type="ECO:0000313" key="2">
    <source>
        <dbReference type="EMBL" id="UYP46236.1"/>
    </source>
</evidence>